<evidence type="ECO:0000256" key="2">
    <source>
        <dbReference type="ARBA" id="ARBA00022670"/>
    </source>
</evidence>
<dbReference type="Pfam" id="PF01750">
    <property type="entry name" value="HycI"/>
    <property type="match status" value="1"/>
</dbReference>
<sequence length="153" mass="16371">MIEPVFVIGVGNALRGDDGAGREVARRLRQRNLPHVRVMETEGEATALLSLMEGAQVVYLIDACVSGAAAGSFRRVDLRQSRLPEATYGLSSHGFGLAEALALAETLGRLPARCVVFAIEAENFDMGAPLSEPVARAIDAVVTALCRELETEY</sequence>
<dbReference type="GO" id="GO:0004190">
    <property type="term" value="F:aspartic-type endopeptidase activity"/>
    <property type="evidence" value="ECO:0007669"/>
    <property type="project" value="UniProtKB-KW"/>
</dbReference>
<evidence type="ECO:0000313" key="5">
    <source>
        <dbReference type="EMBL" id="CAJ0851526.1"/>
    </source>
</evidence>
<dbReference type="PANTHER" id="PTHR30302:SF1">
    <property type="entry name" value="HYDROGENASE 2 MATURATION PROTEASE"/>
    <property type="match status" value="1"/>
</dbReference>
<dbReference type="GO" id="GO:0016485">
    <property type="term" value="P:protein processing"/>
    <property type="evidence" value="ECO:0007669"/>
    <property type="project" value="TreeGrafter"/>
</dbReference>
<dbReference type="EMBL" id="OY288114">
    <property type="protein sequence ID" value="CAJ0851526.1"/>
    <property type="molecule type" value="Genomic_DNA"/>
</dbReference>
<dbReference type="GO" id="GO:0008047">
    <property type="term" value="F:enzyme activator activity"/>
    <property type="evidence" value="ECO:0007669"/>
    <property type="project" value="InterPro"/>
</dbReference>
<dbReference type="InterPro" id="IPR023430">
    <property type="entry name" value="Pept_HybD-like_dom_sf"/>
</dbReference>
<organism evidence="5">
    <name type="scientific">freshwater sediment metagenome</name>
    <dbReference type="NCBI Taxonomy" id="556182"/>
    <lineage>
        <taxon>unclassified sequences</taxon>
        <taxon>metagenomes</taxon>
        <taxon>ecological metagenomes</taxon>
    </lineage>
</organism>
<dbReference type="PANTHER" id="PTHR30302">
    <property type="entry name" value="HYDROGENASE 1 MATURATION PROTEASE"/>
    <property type="match status" value="1"/>
</dbReference>
<dbReference type="AlphaFoldDB" id="A0AA48M0B5"/>
<evidence type="ECO:0000256" key="4">
    <source>
        <dbReference type="ARBA" id="ARBA00022801"/>
    </source>
</evidence>
<evidence type="ECO:0000256" key="1">
    <source>
        <dbReference type="ARBA" id="ARBA00006814"/>
    </source>
</evidence>
<proteinExistence type="inferred from homology"/>
<reference evidence="5" key="1">
    <citation type="submission" date="2023-07" db="EMBL/GenBank/DDBJ databases">
        <authorList>
            <person name="Pelsma A.J. K."/>
        </authorList>
    </citation>
    <scope>NUCLEOTIDE SEQUENCE</scope>
</reference>
<gene>
    <name evidence="5" type="ORF">AMST5_00431</name>
</gene>
<dbReference type="CDD" id="cd00518">
    <property type="entry name" value="H2MP"/>
    <property type="match status" value="1"/>
</dbReference>
<dbReference type="NCBIfam" id="TIGR00072">
    <property type="entry name" value="hydrog_prot"/>
    <property type="match status" value="1"/>
</dbReference>
<keyword evidence="4" id="KW-0378">Hydrolase</keyword>
<comment type="similarity">
    <text evidence="1">Belongs to the peptidase A31 family.</text>
</comment>
<dbReference type="Gene3D" id="3.40.50.1450">
    <property type="entry name" value="HybD-like"/>
    <property type="match status" value="1"/>
</dbReference>
<evidence type="ECO:0008006" key="6">
    <source>
        <dbReference type="Google" id="ProtNLM"/>
    </source>
</evidence>
<keyword evidence="3" id="KW-0064">Aspartyl protease</keyword>
<name>A0AA48M0B5_9ZZZZ</name>
<evidence type="ECO:0000256" key="3">
    <source>
        <dbReference type="ARBA" id="ARBA00022750"/>
    </source>
</evidence>
<keyword evidence="2" id="KW-0645">Protease</keyword>
<dbReference type="InterPro" id="IPR000671">
    <property type="entry name" value="Peptidase_A31"/>
</dbReference>
<dbReference type="SUPFAM" id="SSF53163">
    <property type="entry name" value="HybD-like"/>
    <property type="match status" value="1"/>
</dbReference>
<protein>
    <recommendedName>
        <fullName evidence="6">Hydrogenase maturation protease</fullName>
    </recommendedName>
</protein>
<accession>A0AA48M0B5</accession>